<feature type="compositionally biased region" description="Acidic residues" evidence="1">
    <location>
        <begin position="12"/>
        <end position="39"/>
    </location>
</feature>
<accession>A0ABN3DLB3</accession>
<protein>
    <submittedName>
        <fullName evidence="2">Uncharacterized protein</fullName>
    </submittedName>
</protein>
<name>A0ABN3DLB3_9MICO</name>
<proteinExistence type="predicted"/>
<keyword evidence="3" id="KW-1185">Reference proteome</keyword>
<dbReference type="EMBL" id="BAAAQY010000005">
    <property type="protein sequence ID" value="GAA2235192.1"/>
    <property type="molecule type" value="Genomic_DNA"/>
</dbReference>
<comment type="caution">
    <text evidence="2">The sequence shown here is derived from an EMBL/GenBank/DDBJ whole genome shotgun (WGS) entry which is preliminary data.</text>
</comment>
<evidence type="ECO:0000313" key="3">
    <source>
        <dbReference type="Proteomes" id="UP001500929"/>
    </source>
</evidence>
<evidence type="ECO:0000256" key="1">
    <source>
        <dbReference type="SAM" id="MobiDB-lite"/>
    </source>
</evidence>
<reference evidence="2 3" key="1">
    <citation type="journal article" date="2019" name="Int. J. Syst. Evol. Microbiol.">
        <title>The Global Catalogue of Microorganisms (GCM) 10K type strain sequencing project: providing services to taxonomists for standard genome sequencing and annotation.</title>
        <authorList>
            <consortium name="The Broad Institute Genomics Platform"/>
            <consortium name="The Broad Institute Genome Sequencing Center for Infectious Disease"/>
            <person name="Wu L."/>
            <person name="Ma J."/>
        </authorList>
    </citation>
    <scope>NUCLEOTIDE SEQUENCE [LARGE SCALE GENOMIC DNA]</scope>
    <source>
        <strain evidence="2 3">JCM 16117</strain>
    </source>
</reference>
<organism evidence="2 3">
    <name type="scientific">Herbiconiux moechotypicola</name>
    <dbReference type="NCBI Taxonomy" id="637393"/>
    <lineage>
        <taxon>Bacteria</taxon>
        <taxon>Bacillati</taxon>
        <taxon>Actinomycetota</taxon>
        <taxon>Actinomycetes</taxon>
        <taxon>Micrococcales</taxon>
        <taxon>Microbacteriaceae</taxon>
        <taxon>Herbiconiux</taxon>
    </lineage>
</organism>
<sequence length="39" mass="4485">MTEKRGERDGEYTDTEDEDVFTPEPDEGEYTDSDIPGEE</sequence>
<feature type="compositionally biased region" description="Basic and acidic residues" evidence="1">
    <location>
        <begin position="1"/>
        <end position="11"/>
    </location>
</feature>
<gene>
    <name evidence="2" type="ORF">GCM10009851_20270</name>
</gene>
<feature type="region of interest" description="Disordered" evidence="1">
    <location>
        <begin position="1"/>
        <end position="39"/>
    </location>
</feature>
<evidence type="ECO:0000313" key="2">
    <source>
        <dbReference type="EMBL" id="GAA2235192.1"/>
    </source>
</evidence>
<dbReference type="Proteomes" id="UP001500929">
    <property type="component" value="Unassembled WGS sequence"/>
</dbReference>